<keyword evidence="3" id="KW-1185">Reference proteome</keyword>
<gene>
    <name evidence="2" type="ORF">SAMN04488029_2111</name>
</gene>
<dbReference type="SUPFAM" id="SSF63825">
    <property type="entry name" value="YWTD domain"/>
    <property type="match status" value="1"/>
</dbReference>
<reference evidence="2 3" key="1">
    <citation type="submission" date="2017-04" db="EMBL/GenBank/DDBJ databases">
        <authorList>
            <person name="Afonso C.L."/>
            <person name="Miller P.J."/>
            <person name="Scott M.A."/>
            <person name="Spackman E."/>
            <person name="Goraichik I."/>
            <person name="Dimitrov K.M."/>
            <person name="Suarez D.L."/>
            <person name="Swayne D.E."/>
        </authorList>
    </citation>
    <scope>NUCLEOTIDE SEQUENCE [LARGE SCALE GENOMIC DNA]</scope>
    <source>
        <strain evidence="2 3">DSM 26133</strain>
    </source>
</reference>
<sequence>MTTTEKPPFYSTYSPNIPEILWKNKLTIAITTYQAGKVIFISANSENGLIQLPRDFRKAMGMAYHGGKMAIATREEVVILKNTPSLAKGYPKMPNTYDGLFMPRATYMTGEVDLHDMAWGQAGLWAVNTRFSCLSMINDDYSFEPKWQPSFISDLVPEDRCHLNGMAMKNGHPEFVTSLGTTNSAFGWRENKAKGGAMIHVPSGEILTTGLAMPHSPRLEGNKLFALLSATGELIEVDQQSGKYEVVTKIPGFVRGMSRYGNLLFIGLSKMRKSSPTFKDLPIAQESIFPGIVVVDANTGKIVGHIKYETSLEEIYDVKIISGMLRPGIMGVNTDDHRNGLSLPTQGFWAVPEEPKKIESE</sequence>
<protein>
    <submittedName>
        <fullName evidence="2">TIGR03032 family protein</fullName>
    </submittedName>
</protein>
<dbReference type="NCBIfam" id="TIGR03032">
    <property type="entry name" value="TIGR03032 family protein"/>
    <property type="match status" value="1"/>
</dbReference>
<dbReference type="Pfam" id="PF16261">
    <property type="entry name" value="DUF4915"/>
    <property type="match status" value="1"/>
</dbReference>
<dbReference type="RefSeq" id="WP_084372782.1">
    <property type="nucleotide sequence ID" value="NZ_FWYF01000002.1"/>
</dbReference>
<accession>A0A1W2GE77</accession>
<dbReference type="EMBL" id="FWYF01000002">
    <property type="protein sequence ID" value="SMD34638.1"/>
    <property type="molecule type" value="Genomic_DNA"/>
</dbReference>
<evidence type="ECO:0000313" key="2">
    <source>
        <dbReference type="EMBL" id="SMD34638.1"/>
    </source>
</evidence>
<evidence type="ECO:0000259" key="1">
    <source>
        <dbReference type="Pfam" id="PF16261"/>
    </source>
</evidence>
<dbReference type="OrthoDB" id="238183at2"/>
<dbReference type="InterPro" id="IPR017481">
    <property type="entry name" value="CHP03032"/>
</dbReference>
<evidence type="ECO:0000313" key="3">
    <source>
        <dbReference type="Proteomes" id="UP000192472"/>
    </source>
</evidence>
<proteinExistence type="predicted"/>
<dbReference type="AlphaFoldDB" id="A0A1W2GE77"/>
<feature type="domain" description="Conserved hypothetical protein CHP03032" evidence="1">
    <location>
        <begin position="16"/>
        <end position="329"/>
    </location>
</feature>
<dbReference type="Proteomes" id="UP000192472">
    <property type="component" value="Unassembled WGS sequence"/>
</dbReference>
<dbReference type="STRING" id="692418.SAMN04488029_2111"/>
<organism evidence="2 3">
    <name type="scientific">Reichenbachiella faecimaris</name>
    <dbReference type="NCBI Taxonomy" id="692418"/>
    <lineage>
        <taxon>Bacteria</taxon>
        <taxon>Pseudomonadati</taxon>
        <taxon>Bacteroidota</taxon>
        <taxon>Cytophagia</taxon>
        <taxon>Cytophagales</taxon>
        <taxon>Reichenbachiellaceae</taxon>
        <taxon>Reichenbachiella</taxon>
    </lineage>
</organism>
<name>A0A1W2GE77_REIFA</name>